<proteinExistence type="predicted"/>
<evidence type="ECO:0000313" key="2">
    <source>
        <dbReference type="Proteomes" id="UP000290568"/>
    </source>
</evidence>
<accession>A0A449A2C5</accession>
<dbReference type="AlphaFoldDB" id="A0A449A2C5"/>
<keyword evidence="2" id="KW-1185">Reference proteome</keyword>
<sequence length="125" mass="15420">MNNQDQEKDLIWMCYSREHRFKMFQSDENFKEFGFLVDIKNFDNYLVPYCSFICFLKDQKWKSNTSYDLQVIQIIKKWKPYRVKDHPLLYARYQGMALNNNFWKFPVQIKITEMTPEWTEYKAKA</sequence>
<dbReference type="EMBL" id="LR214950">
    <property type="protein sequence ID" value="VEU58410.1"/>
    <property type="molecule type" value="Genomic_DNA"/>
</dbReference>
<dbReference type="Proteomes" id="UP000290568">
    <property type="component" value="Chromosome"/>
</dbReference>
<organism evidence="1 2">
    <name type="scientific">Mycoplasmopsis gallinacea</name>
    <dbReference type="NCBI Taxonomy" id="29556"/>
    <lineage>
        <taxon>Bacteria</taxon>
        <taxon>Bacillati</taxon>
        <taxon>Mycoplasmatota</taxon>
        <taxon>Mycoplasmoidales</taxon>
        <taxon>Metamycoplasmataceae</taxon>
        <taxon>Mycoplasmopsis</taxon>
    </lineage>
</organism>
<evidence type="ECO:0000313" key="1">
    <source>
        <dbReference type="EMBL" id="VEU58410.1"/>
    </source>
</evidence>
<name>A0A449A2C5_9BACT</name>
<gene>
    <name evidence="1" type="ORF">NCTC10183_00168</name>
</gene>
<dbReference type="RefSeq" id="WP_129620089.1">
    <property type="nucleotide sequence ID" value="NZ_LR214950.1"/>
</dbReference>
<reference evidence="1 2" key="1">
    <citation type="submission" date="2019-01" db="EMBL/GenBank/DDBJ databases">
        <authorList>
            <consortium name="Pathogen Informatics"/>
        </authorList>
    </citation>
    <scope>NUCLEOTIDE SEQUENCE [LARGE SCALE GENOMIC DNA]</scope>
    <source>
        <strain evidence="1 2">NCTC10183</strain>
    </source>
</reference>
<protein>
    <submittedName>
        <fullName evidence="1">Uncharacterized protein</fullName>
    </submittedName>
</protein>